<dbReference type="Pfam" id="PF13602">
    <property type="entry name" value="ADH_zinc_N_2"/>
    <property type="match status" value="1"/>
</dbReference>
<dbReference type="EMBL" id="MDYL01000009">
    <property type="protein sequence ID" value="OQD74962.1"/>
    <property type="molecule type" value="Genomic_DNA"/>
</dbReference>
<dbReference type="CDD" id="cd08249">
    <property type="entry name" value="enoyl_reductase_like"/>
    <property type="match status" value="1"/>
</dbReference>
<dbReference type="GO" id="GO:0016651">
    <property type="term" value="F:oxidoreductase activity, acting on NAD(P)H"/>
    <property type="evidence" value="ECO:0007669"/>
    <property type="project" value="InterPro"/>
</dbReference>
<name>A0A1V6PED1_PENDC</name>
<proteinExistence type="inferred from homology"/>
<evidence type="ECO:0000259" key="3">
    <source>
        <dbReference type="SMART" id="SM00829"/>
    </source>
</evidence>
<dbReference type="PANTHER" id="PTHR45348:SF2">
    <property type="entry name" value="ZINC-TYPE ALCOHOL DEHYDROGENASE-LIKE PROTEIN C2E1P3.01"/>
    <property type="match status" value="1"/>
</dbReference>
<sequence length="342" mass="37046">MASQMLKYVARGKGQPLEAAITTKPMIQDAQEVLIRLKAIAINPADYKMVDQGHRVTAWPFVPGLDGAGIVEEIGSSVKRVGLGDKALALFTPSDRAASYQQYAVIKERDVARIPESWTLEQASTLGVCFLTGIMALGIGLKTPLHFLEGGDTTGFNPRSVLILGGSSAVGAATIQLLRLAVPSCKILTTSSLRHHTYIKDTLGADSVINRASDSLLKDVKSQTPECRGVDAIIDAVGAGGVQRHVFETLDDQGPKKYAQVWTGDKEIEVPSGIESVLFRGRDLSKLHGNENIMRSLERLLEEEEYKLPLPVHEVGYGFDKLERGLDLMRQGVSGEKLVVSV</sequence>
<evidence type="ECO:0000256" key="1">
    <source>
        <dbReference type="ARBA" id="ARBA00008072"/>
    </source>
</evidence>
<dbReference type="Proteomes" id="UP000191522">
    <property type="component" value="Unassembled WGS sequence"/>
</dbReference>
<dbReference type="STRING" id="69771.A0A1V6PED1"/>
<reference evidence="5" key="1">
    <citation type="journal article" date="2017" name="Nat. Microbiol.">
        <title>Global analysis of biosynthetic gene clusters reveals vast potential of secondary metabolite production in Penicillium species.</title>
        <authorList>
            <person name="Nielsen J.C."/>
            <person name="Grijseels S."/>
            <person name="Prigent S."/>
            <person name="Ji B."/>
            <person name="Dainat J."/>
            <person name="Nielsen K.F."/>
            <person name="Frisvad J.C."/>
            <person name="Workman M."/>
            <person name="Nielsen J."/>
        </authorList>
    </citation>
    <scope>NUCLEOTIDE SEQUENCE [LARGE SCALE GENOMIC DNA]</scope>
    <source>
        <strain evidence="5">IBT 11843</strain>
    </source>
</reference>
<dbReference type="OrthoDB" id="10257049at2759"/>
<dbReference type="InterPro" id="IPR020843">
    <property type="entry name" value="ER"/>
</dbReference>
<feature type="domain" description="Enoyl reductase (ER)" evidence="3">
    <location>
        <begin position="14"/>
        <end position="340"/>
    </location>
</feature>
<dbReference type="InterPro" id="IPR011032">
    <property type="entry name" value="GroES-like_sf"/>
</dbReference>
<keyword evidence="5" id="KW-1185">Reference proteome</keyword>
<protein>
    <recommendedName>
        <fullName evidence="3">Enoyl reductase (ER) domain-containing protein</fullName>
    </recommendedName>
</protein>
<dbReference type="Gene3D" id="3.40.50.720">
    <property type="entry name" value="NAD(P)-binding Rossmann-like Domain"/>
    <property type="match status" value="1"/>
</dbReference>
<evidence type="ECO:0000313" key="5">
    <source>
        <dbReference type="Proteomes" id="UP000191522"/>
    </source>
</evidence>
<keyword evidence="2" id="KW-0560">Oxidoreductase</keyword>
<dbReference type="SUPFAM" id="SSF51735">
    <property type="entry name" value="NAD(P)-binding Rossmann-fold domains"/>
    <property type="match status" value="1"/>
</dbReference>
<dbReference type="Gene3D" id="3.90.180.10">
    <property type="entry name" value="Medium-chain alcohol dehydrogenases, catalytic domain"/>
    <property type="match status" value="1"/>
</dbReference>
<evidence type="ECO:0000313" key="4">
    <source>
        <dbReference type="EMBL" id="OQD74962.1"/>
    </source>
</evidence>
<dbReference type="PANTHER" id="PTHR45348">
    <property type="entry name" value="HYPOTHETICAL OXIDOREDUCTASE (EUROFUNG)"/>
    <property type="match status" value="1"/>
</dbReference>
<dbReference type="InterPro" id="IPR036291">
    <property type="entry name" value="NAD(P)-bd_dom_sf"/>
</dbReference>
<dbReference type="Pfam" id="PF08240">
    <property type="entry name" value="ADH_N"/>
    <property type="match status" value="1"/>
</dbReference>
<dbReference type="InterPro" id="IPR013154">
    <property type="entry name" value="ADH-like_N"/>
</dbReference>
<dbReference type="SUPFAM" id="SSF50129">
    <property type="entry name" value="GroES-like"/>
    <property type="match status" value="1"/>
</dbReference>
<comment type="caution">
    <text evidence="4">The sequence shown here is derived from an EMBL/GenBank/DDBJ whole genome shotgun (WGS) entry which is preliminary data.</text>
</comment>
<organism evidence="4 5">
    <name type="scientific">Penicillium decumbens</name>
    <dbReference type="NCBI Taxonomy" id="69771"/>
    <lineage>
        <taxon>Eukaryota</taxon>
        <taxon>Fungi</taxon>
        <taxon>Dikarya</taxon>
        <taxon>Ascomycota</taxon>
        <taxon>Pezizomycotina</taxon>
        <taxon>Eurotiomycetes</taxon>
        <taxon>Eurotiomycetidae</taxon>
        <taxon>Eurotiales</taxon>
        <taxon>Aspergillaceae</taxon>
        <taxon>Penicillium</taxon>
    </lineage>
</organism>
<evidence type="ECO:0000256" key="2">
    <source>
        <dbReference type="ARBA" id="ARBA00023002"/>
    </source>
</evidence>
<accession>A0A1V6PED1</accession>
<dbReference type="OMA" id="ASLPICY"/>
<gene>
    <name evidence="4" type="ORF">PENDEC_c009G02907</name>
</gene>
<dbReference type="SMART" id="SM00829">
    <property type="entry name" value="PKS_ER"/>
    <property type="match status" value="1"/>
</dbReference>
<dbReference type="AlphaFoldDB" id="A0A1V6PED1"/>
<dbReference type="InterPro" id="IPR047122">
    <property type="entry name" value="Trans-enoyl_RdTase-like"/>
</dbReference>
<comment type="similarity">
    <text evidence="1">Belongs to the zinc-containing alcohol dehydrogenase family.</text>
</comment>